<feature type="region of interest" description="Disordered" evidence="3">
    <location>
        <begin position="729"/>
        <end position="781"/>
    </location>
</feature>
<dbReference type="EMBL" id="CH991551">
    <property type="protein sequence ID" value="EDQ89267.1"/>
    <property type="molecule type" value="Genomic_DNA"/>
</dbReference>
<dbReference type="RefSeq" id="XP_001745843.1">
    <property type="nucleotide sequence ID" value="XM_001745791.1"/>
</dbReference>
<evidence type="ECO:0000313" key="6">
    <source>
        <dbReference type="Proteomes" id="UP000001357"/>
    </source>
</evidence>
<feature type="compositionally biased region" description="Low complexity" evidence="3">
    <location>
        <begin position="523"/>
        <end position="537"/>
    </location>
</feature>
<feature type="domain" description="SH3" evidence="4">
    <location>
        <begin position="291"/>
        <end position="351"/>
    </location>
</feature>
<feature type="region of interest" description="Disordered" evidence="3">
    <location>
        <begin position="513"/>
        <end position="537"/>
    </location>
</feature>
<dbReference type="AlphaFoldDB" id="A9UZP4"/>
<evidence type="ECO:0000256" key="1">
    <source>
        <dbReference type="ARBA" id="ARBA00022443"/>
    </source>
</evidence>
<accession>A9UZP4</accession>
<feature type="compositionally biased region" description="Basic and acidic residues" evidence="3">
    <location>
        <begin position="175"/>
        <end position="244"/>
    </location>
</feature>
<sequence>MGCRQVVERIILKALALCRSWMRASRDASEPIDAAASTREPGPSHSTLPSLFLCRKHVEPAPVKWTVLMAPEVCSPTAETPATLALAKRSIATLDLIFLPRQGLRREQGLFHADDGRSRLDHILHALTFSMPSPSQCPHLLNALTFSSRCFFGSAPPPPAPKPKPKPTSADTEDAERRRKEKEAYERQKAELEREEAEERKKKEEKERKKREAEETRRKEQEAAEAEKKKQEAEAEKERRRQEAAEAAEAAVEASDPAAAASAEEEVESDEREAPSSVPASSPPAEDADKPKTHRCKAIAPYVAKSDEEISFDKDDVVFVITHDLSTKVLRGVCKGKNGCFPGHFVEDTATGQRCGDPSLHFKMGVKCRALGNYTAQAPGELSFKRDEVLFISVLNNDRMLKAVCNGQVGLVPRSYVVDVAEDTATSDSAPAAGDGNTAAVPVARCCAIRPHFSNRQGWLDFDIGDIVMVPKKVEGKKTWQGVFQGNVGKLRADFVVDTAEIAPDMLEEMVAQARAAREQQRRASQPRAAPAAAAPAPAADPFAANVSTPVADPFAATTDPFAAAADPFSPSAMKSSPVAGGTPGSTTSQRSTSGRRSTNRPHGGANNAILGSLNAAAFENLEAAPSAPVKAHATPSALERTSSRKAAPQPQAETDAFAVSDPTPAAAAEPTSQFDDAFAPAEGNAPPASDNAATAAGFGNDDFDPAGLEAFDAALDDIDVEGAVAFDDGVDDTTDASAGATAADKKAQKAEAKRMKEEEKRRQKEAKQQAKLERKNSKGN</sequence>
<dbReference type="InterPro" id="IPR036028">
    <property type="entry name" value="SH3-like_dom_sf"/>
</dbReference>
<dbReference type="KEGG" id="mbr:MONBRDRAFT_8311"/>
<evidence type="ECO:0000256" key="3">
    <source>
        <dbReference type="SAM" id="MobiDB-lite"/>
    </source>
</evidence>
<dbReference type="InterPro" id="IPR001452">
    <property type="entry name" value="SH3_domain"/>
</dbReference>
<dbReference type="Proteomes" id="UP000001357">
    <property type="component" value="Unassembled WGS sequence"/>
</dbReference>
<dbReference type="Pfam" id="PF07653">
    <property type="entry name" value="SH3_2"/>
    <property type="match status" value="1"/>
</dbReference>
<evidence type="ECO:0000259" key="4">
    <source>
        <dbReference type="PROSITE" id="PS50002"/>
    </source>
</evidence>
<feature type="compositionally biased region" description="Low complexity" evidence="3">
    <location>
        <begin position="245"/>
        <end position="262"/>
    </location>
</feature>
<name>A9UZP4_MONBE</name>
<feature type="compositionally biased region" description="Basic and acidic residues" evidence="3">
    <location>
        <begin position="744"/>
        <end position="781"/>
    </location>
</feature>
<keyword evidence="1 2" id="KW-0728">SH3 domain</keyword>
<reference evidence="5 6" key="1">
    <citation type="journal article" date="2008" name="Nature">
        <title>The genome of the choanoflagellate Monosiga brevicollis and the origin of metazoans.</title>
        <authorList>
            <consortium name="JGI Sequencing"/>
            <person name="King N."/>
            <person name="Westbrook M.J."/>
            <person name="Young S.L."/>
            <person name="Kuo A."/>
            <person name="Abedin M."/>
            <person name="Chapman J."/>
            <person name="Fairclough S."/>
            <person name="Hellsten U."/>
            <person name="Isogai Y."/>
            <person name="Letunic I."/>
            <person name="Marr M."/>
            <person name="Pincus D."/>
            <person name="Putnam N."/>
            <person name="Rokas A."/>
            <person name="Wright K.J."/>
            <person name="Zuzow R."/>
            <person name="Dirks W."/>
            <person name="Good M."/>
            <person name="Goodstein D."/>
            <person name="Lemons D."/>
            <person name="Li W."/>
            <person name="Lyons J.B."/>
            <person name="Morris A."/>
            <person name="Nichols S."/>
            <person name="Richter D.J."/>
            <person name="Salamov A."/>
            <person name="Bork P."/>
            <person name="Lim W.A."/>
            <person name="Manning G."/>
            <person name="Miller W.T."/>
            <person name="McGinnis W."/>
            <person name="Shapiro H."/>
            <person name="Tjian R."/>
            <person name="Grigoriev I.V."/>
            <person name="Rokhsar D."/>
        </authorList>
    </citation>
    <scope>NUCLEOTIDE SEQUENCE [LARGE SCALE GENOMIC DNA]</scope>
    <source>
        <strain evidence="6">MX1 / ATCC 50154</strain>
    </source>
</reference>
<feature type="compositionally biased region" description="Low complexity" evidence="3">
    <location>
        <begin position="275"/>
        <end position="285"/>
    </location>
</feature>
<feature type="compositionally biased region" description="Low complexity" evidence="3">
    <location>
        <begin position="585"/>
        <end position="597"/>
    </location>
</feature>
<dbReference type="SMART" id="SM00326">
    <property type="entry name" value="SH3"/>
    <property type="match status" value="2"/>
</dbReference>
<dbReference type="SUPFAM" id="SSF50044">
    <property type="entry name" value="SH3-domain"/>
    <property type="match status" value="3"/>
</dbReference>
<proteinExistence type="predicted"/>
<feature type="region of interest" description="Disordered" evidence="3">
    <location>
        <begin position="155"/>
        <end position="294"/>
    </location>
</feature>
<dbReference type="Gene3D" id="2.30.30.40">
    <property type="entry name" value="SH3 Domains"/>
    <property type="match status" value="2"/>
</dbReference>
<evidence type="ECO:0000256" key="2">
    <source>
        <dbReference type="PROSITE-ProRule" id="PRU00192"/>
    </source>
</evidence>
<dbReference type="PANTHER" id="PTHR48125:SF10">
    <property type="entry name" value="OS12G0136300 PROTEIN"/>
    <property type="match status" value="1"/>
</dbReference>
<dbReference type="GeneID" id="5891189"/>
<feature type="region of interest" description="Disordered" evidence="3">
    <location>
        <begin position="568"/>
        <end position="609"/>
    </location>
</feature>
<protein>
    <recommendedName>
        <fullName evidence="4">SH3 domain-containing protein</fullName>
    </recommendedName>
</protein>
<evidence type="ECO:0000313" key="5">
    <source>
        <dbReference type="EMBL" id="EDQ89267.1"/>
    </source>
</evidence>
<dbReference type="STRING" id="81824.A9UZP4"/>
<dbReference type="InParanoid" id="A9UZP4"/>
<feature type="region of interest" description="Disordered" evidence="3">
    <location>
        <begin position="628"/>
        <end position="708"/>
    </location>
</feature>
<feature type="compositionally biased region" description="Low complexity" evidence="3">
    <location>
        <begin position="685"/>
        <end position="697"/>
    </location>
</feature>
<dbReference type="PANTHER" id="PTHR48125">
    <property type="entry name" value="LP07818P1"/>
    <property type="match status" value="1"/>
</dbReference>
<gene>
    <name evidence="5" type="ORF">MONBRDRAFT_8311</name>
</gene>
<feature type="domain" description="SH3" evidence="4">
    <location>
        <begin position="363"/>
        <end position="422"/>
    </location>
</feature>
<keyword evidence="6" id="KW-1185">Reference proteome</keyword>
<organism evidence="5 6">
    <name type="scientific">Monosiga brevicollis</name>
    <name type="common">Choanoflagellate</name>
    <dbReference type="NCBI Taxonomy" id="81824"/>
    <lineage>
        <taxon>Eukaryota</taxon>
        <taxon>Choanoflagellata</taxon>
        <taxon>Craspedida</taxon>
        <taxon>Salpingoecidae</taxon>
        <taxon>Monosiga</taxon>
    </lineage>
</organism>
<dbReference type="PROSITE" id="PS50002">
    <property type="entry name" value="SH3"/>
    <property type="match status" value="2"/>
</dbReference>